<proteinExistence type="predicted"/>
<dbReference type="AlphaFoldDB" id="M5U834"/>
<protein>
    <submittedName>
        <fullName evidence="1">Uncharacterized protein</fullName>
    </submittedName>
</protein>
<reference evidence="1 2" key="1">
    <citation type="journal article" date="2013" name="Mar. Genomics">
        <title>Expression of sulfatases in Rhodopirellula baltica and the diversity of sulfatases in the genus Rhodopirellula.</title>
        <authorList>
            <person name="Wegner C.E."/>
            <person name="Richter-Heitmann T."/>
            <person name="Klindworth A."/>
            <person name="Klockow C."/>
            <person name="Richter M."/>
            <person name="Achstetter T."/>
            <person name="Glockner F.O."/>
            <person name="Harder J."/>
        </authorList>
    </citation>
    <scope>NUCLEOTIDE SEQUENCE [LARGE SCALE GENOMIC DNA]</scope>
    <source>
        <strain evidence="1 2">SM41</strain>
    </source>
</reference>
<sequence>MLLRRTADGIANPEAAVSRLSSSKRLQSLQILEDRSSRTNISYLSIHAWVRQSNDRTHAGESGTVFLEPCRGDGSVGWMRRDDAADVHCFPSLPVSPFVETVALVWGRFQGWCCGDDQLDRDCWRLFAAVL</sequence>
<dbReference type="PATRIC" id="fig|1263870.3.peg.6840"/>
<keyword evidence="2" id="KW-1185">Reference proteome</keyword>
<name>M5U834_9BACT</name>
<evidence type="ECO:0000313" key="1">
    <source>
        <dbReference type="EMBL" id="EMI52113.1"/>
    </source>
</evidence>
<gene>
    <name evidence="1" type="ORF">RSSM_06457</name>
</gene>
<evidence type="ECO:0000313" key="2">
    <source>
        <dbReference type="Proteomes" id="UP000011885"/>
    </source>
</evidence>
<dbReference type="Proteomes" id="UP000011885">
    <property type="component" value="Unassembled WGS sequence"/>
</dbReference>
<comment type="caution">
    <text evidence="1">The sequence shown here is derived from an EMBL/GenBank/DDBJ whole genome shotgun (WGS) entry which is preliminary data.</text>
</comment>
<organism evidence="1 2">
    <name type="scientific">Rhodopirellula sallentina SM41</name>
    <dbReference type="NCBI Taxonomy" id="1263870"/>
    <lineage>
        <taxon>Bacteria</taxon>
        <taxon>Pseudomonadati</taxon>
        <taxon>Planctomycetota</taxon>
        <taxon>Planctomycetia</taxon>
        <taxon>Pirellulales</taxon>
        <taxon>Pirellulaceae</taxon>
        <taxon>Rhodopirellula</taxon>
    </lineage>
</organism>
<dbReference type="EMBL" id="ANOH01000448">
    <property type="protein sequence ID" value="EMI52113.1"/>
    <property type="molecule type" value="Genomic_DNA"/>
</dbReference>
<accession>M5U834</accession>